<comment type="caution">
    <text evidence="1">The sequence shown here is derived from an EMBL/GenBank/DDBJ whole genome shotgun (WGS) entry which is preliminary data.</text>
</comment>
<reference evidence="1" key="1">
    <citation type="submission" date="2020-06" db="EMBL/GenBank/DDBJ databases">
        <title>Whole Genome Sequence of Halomonas aquamarina MB598.</title>
        <authorList>
            <person name="Pervaiz M."/>
            <person name="Fariq A."/>
            <person name="Yasmin A."/>
            <person name="Welch M."/>
        </authorList>
    </citation>
    <scope>NUCLEOTIDE SEQUENCE</scope>
    <source>
        <strain evidence="1">MB598</strain>
    </source>
</reference>
<organism evidence="1 2">
    <name type="scientific">Vreelandella aquamarina</name>
    <dbReference type="NCBI Taxonomy" id="77097"/>
    <lineage>
        <taxon>Bacteria</taxon>
        <taxon>Pseudomonadati</taxon>
        <taxon>Pseudomonadota</taxon>
        <taxon>Gammaproteobacteria</taxon>
        <taxon>Oceanospirillales</taxon>
        <taxon>Halomonadaceae</taxon>
        <taxon>Vreelandella</taxon>
    </lineage>
</organism>
<protein>
    <submittedName>
        <fullName evidence="1">Shikimate dehydrogenase</fullName>
        <ecNumber evidence="1">1.1.1.25</ecNumber>
    </submittedName>
</protein>
<evidence type="ECO:0000313" key="2">
    <source>
        <dbReference type="Proteomes" id="UP001319846"/>
    </source>
</evidence>
<sequence>MSDLYCVFGNPIEHSKSPLIHAEFAQQTRQMLEYTAKKAPRDDFANAWRDFVQHGGRGANVTVPFKNDAYALCDTLSKRAQRAKAVNTLIVGGNGLTYGDNTDGVGLIRDLKYHRVTLADKRVLVVGAGGAVQGILEPLLAEQPGEVMVVNRTAEKADQLAEDFSDLGELHGGGFKSAKGPFDVVINGSSASLSGDLPPLPGNLFADGAWAYDMMYGADQTVFLKWAGTHGARRLDGLGMLVEQAAEAFFLWRNVRPDTTQVRQTLRRMLNAAH</sequence>
<evidence type="ECO:0000313" key="1">
    <source>
        <dbReference type="EMBL" id="MBZ5487131.1"/>
    </source>
</evidence>
<accession>A0ACC5VTN8</accession>
<gene>
    <name evidence="1" type="primary">aroE</name>
    <name evidence="1" type="ORF">HW452_06275</name>
</gene>
<keyword evidence="2" id="KW-1185">Reference proteome</keyword>
<proteinExistence type="predicted"/>
<keyword evidence="1" id="KW-0560">Oxidoreductase</keyword>
<dbReference type="EC" id="1.1.1.25" evidence="1"/>
<dbReference type="Proteomes" id="UP001319846">
    <property type="component" value="Unassembled WGS sequence"/>
</dbReference>
<name>A0ACC5VTN8_9GAMM</name>
<dbReference type="EMBL" id="JABYQT010000003">
    <property type="protein sequence ID" value="MBZ5487131.1"/>
    <property type="molecule type" value="Genomic_DNA"/>
</dbReference>